<evidence type="ECO:0000313" key="13">
    <source>
        <dbReference type="Proteomes" id="UP000309038"/>
    </source>
</evidence>
<dbReference type="PANTHER" id="PTHR24223:SF356">
    <property type="entry name" value="ATP-BINDING CASSETTE TRANSPORTER ABC4"/>
    <property type="match status" value="1"/>
</dbReference>
<name>A0A4S4KL88_9APHY</name>
<feature type="transmembrane region" description="Helical" evidence="9">
    <location>
        <begin position="50"/>
        <end position="70"/>
    </location>
</feature>
<comment type="caution">
    <text evidence="12">The sequence shown here is derived from an EMBL/GenBank/DDBJ whole genome shotgun (WGS) entry which is preliminary data.</text>
</comment>
<dbReference type="SUPFAM" id="SSF52540">
    <property type="entry name" value="P-loop containing nucleoside triphosphate hydrolases"/>
    <property type="match status" value="2"/>
</dbReference>
<evidence type="ECO:0000256" key="6">
    <source>
        <dbReference type="ARBA" id="ARBA00022840"/>
    </source>
</evidence>
<evidence type="ECO:0000259" key="11">
    <source>
        <dbReference type="PROSITE" id="PS50929"/>
    </source>
</evidence>
<dbReference type="GO" id="GO:0016887">
    <property type="term" value="F:ATP hydrolysis activity"/>
    <property type="evidence" value="ECO:0007669"/>
    <property type="project" value="InterPro"/>
</dbReference>
<dbReference type="SMART" id="SM00382">
    <property type="entry name" value="AAA"/>
    <property type="match status" value="2"/>
</dbReference>
<dbReference type="PANTHER" id="PTHR24223">
    <property type="entry name" value="ATP-BINDING CASSETTE SUB-FAMILY C"/>
    <property type="match status" value="1"/>
</dbReference>
<evidence type="ECO:0000256" key="3">
    <source>
        <dbReference type="ARBA" id="ARBA00022692"/>
    </source>
</evidence>
<dbReference type="GO" id="GO:0005524">
    <property type="term" value="F:ATP binding"/>
    <property type="evidence" value="ECO:0007669"/>
    <property type="project" value="UniProtKB-KW"/>
</dbReference>
<feature type="domain" description="ABC transmembrane type-1" evidence="11">
    <location>
        <begin position="440"/>
        <end position="708"/>
    </location>
</feature>
<evidence type="ECO:0000256" key="7">
    <source>
        <dbReference type="ARBA" id="ARBA00022989"/>
    </source>
</evidence>
<dbReference type="FunFam" id="1.20.1560.10:FF:000013">
    <property type="entry name" value="ABC transporter C family member 2"/>
    <property type="match status" value="1"/>
</dbReference>
<sequence length="1009" mass="110582">MIGKINNLVTTDLAALESGQRTFLLVLFYTPFHIVVSVIFLYVILDWSVFVGVGVMILLSFLPGIVTKLSHKVQKEKMKKSDARVQTVTEIVIQAQVALDRINDFLSKTELLDAFSGATEYTSLGSGYVSPNVIGIRAASFSWDKNTHGTETPGRNSRNFKLCIKNEVIFKREQINLIIGQTGSGKTSLLMALLGEMHYVPMGPNSMVSLPREGGVAYHAQESWVLNETIRNNILFGSPYIEERYKKVIEQCALERDLSLFDAGDDTEVGEKGITLSGGQKARITLARAVYSQAAILVLDDVLAALDVHTAQWIVEKCFKGDLIQGRTVILVTHNVALAAPIADFVVCLSVDGGVLSTGSLSSALAKDEKLSAEIAKESKALEKGDSDINMSKPDVDGPKASGKLVVEEEIAVGHVGWTALKLLFSNTGSSVVGLIFFWAINFGFLFISKLSIILGYWVLALWAKQYEISDPSEISVPRYLSLYAAIYIFSVITVCIGYTVFIVGTLRASRVIHKLLIDTLLRSTWRWLDITPSSRIIARCTQDIAAIDTNVVMLFNHVTQMTFDIVLKFFTVIIMSPTFTIPGLLVGVIGGWLGQVFMRAQLAVKRELSNAKSPVLGHFGAAISGSVSVRAYGAEEAFRQESFLRINRYTRVTRTYWNLDEWVTVRAELLGGVFSAALAAYLVYGRQADASDTGFSITIAVSFSTMIIHWVNSFNTFEVQGNSLERLHQYLLIEQEPKPTEDGIPPAHWPSSGDLRVEDLSARYSPDGPEVLHNITFHVKSGERVGIVGRTGSGKSSLTLALLRCILTKGKVYYDGLATDSVNLDALRSQITIIPQVPELLAGTLRENIDPFGQYEDAILNDALRAAGLFSLQSKTNEARLTLDSAISSGGGNISIGQRQIIALARAIVRQSKLLILDEATSAIDYETDSVIQESLRKEVAKDVTLLTIAHRLQTIMDSDMVLDAGRIVEFGKPSKLLENAQGFLRSLVDASGDKERLHAMVVDNSST</sequence>
<feature type="domain" description="ABC transmembrane type-1" evidence="11">
    <location>
        <begin position="1"/>
        <end position="92"/>
    </location>
</feature>
<dbReference type="Pfam" id="PF00664">
    <property type="entry name" value="ABC_membrane"/>
    <property type="match status" value="2"/>
</dbReference>
<dbReference type="CDD" id="cd03244">
    <property type="entry name" value="ABCC_MRP_domain2"/>
    <property type="match status" value="1"/>
</dbReference>
<evidence type="ECO:0000256" key="2">
    <source>
        <dbReference type="ARBA" id="ARBA00022448"/>
    </source>
</evidence>
<keyword evidence="7 9" id="KW-1133">Transmembrane helix</keyword>
<evidence type="ECO:0000256" key="1">
    <source>
        <dbReference type="ARBA" id="ARBA00004141"/>
    </source>
</evidence>
<reference evidence="12 13" key="1">
    <citation type="submission" date="2019-02" db="EMBL/GenBank/DDBJ databases">
        <title>Genome sequencing of the rare red list fungi Phlebia centrifuga.</title>
        <authorList>
            <person name="Buettner E."/>
            <person name="Kellner H."/>
        </authorList>
    </citation>
    <scope>NUCLEOTIDE SEQUENCE [LARGE SCALE GENOMIC DNA]</scope>
    <source>
        <strain evidence="12 13">DSM 108282</strain>
    </source>
</reference>
<keyword evidence="3 9" id="KW-0812">Transmembrane</keyword>
<accession>A0A4S4KL88</accession>
<keyword evidence="2" id="KW-0813">Transport</keyword>
<feature type="transmembrane region" description="Helical" evidence="9">
    <location>
        <begin position="432"/>
        <end position="460"/>
    </location>
</feature>
<organism evidence="12 13">
    <name type="scientific">Hermanssonia centrifuga</name>
    <dbReference type="NCBI Taxonomy" id="98765"/>
    <lineage>
        <taxon>Eukaryota</taxon>
        <taxon>Fungi</taxon>
        <taxon>Dikarya</taxon>
        <taxon>Basidiomycota</taxon>
        <taxon>Agaricomycotina</taxon>
        <taxon>Agaricomycetes</taxon>
        <taxon>Polyporales</taxon>
        <taxon>Meruliaceae</taxon>
        <taxon>Hermanssonia</taxon>
    </lineage>
</organism>
<dbReference type="Gene3D" id="3.40.50.300">
    <property type="entry name" value="P-loop containing nucleotide triphosphate hydrolases"/>
    <property type="match status" value="2"/>
</dbReference>
<dbReference type="InterPro" id="IPR017871">
    <property type="entry name" value="ABC_transporter-like_CS"/>
</dbReference>
<dbReference type="Proteomes" id="UP000309038">
    <property type="component" value="Unassembled WGS sequence"/>
</dbReference>
<keyword evidence="8 9" id="KW-0472">Membrane</keyword>
<dbReference type="SUPFAM" id="SSF90123">
    <property type="entry name" value="ABC transporter transmembrane region"/>
    <property type="match status" value="2"/>
</dbReference>
<dbReference type="InterPro" id="IPR003593">
    <property type="entry name" value="AAA+_ATPase"/>
</dbReference>
<comment type="subcellular location">
    <subcellularLocation>
        <location evidence="1">Membrane</location>
        <topology evidence="1">Multi-pass membrane protein</topology>
    </subcellularLocation>
</comment>
<feature type="transmembrane region" description="Helical" evidence="9">
    <location>
        <begin position="570"/>
        <end position="594"/>
    </location>
</feature>
<dbReference type="InterPro" id="IPR050173">
    <property type="entry name" value="ABC_transporter_C-like"/>
</dbReference>
<dbReference type="InterPro" id="IPR011527">
    <property type="entry name" value="ABC1_TM_dom"/>
</dbReference>
<proteinExistence type="predicted"/>
<evidence type="ECO:0000313" key="12">
    <source>
        <dbReference type="EMBL" id="THG98467.1"/>
    </source>
</evidence>
<feature type="domain" description="ABC transporter" evidence="10">
    <location>
        <begin position="756"/>
        <end position="991"/>
    </location>
</feature>
<dbReference type="Gene3D" id="1.20.1560.10">
    <property type="entry name" value="ABC transporter type 1, transmembrane domain"/>
    <property type="match status" value="2"/>
</dbReference>
<keyword evidence="6" id="KW-0067">ATP-binding</keyword>
<keyword evidence="4" id="KW-0677">Repeat</keyword>
<dbReference type="Pfam" id="PF00005">
    <property type="entry name" value="ABC_tran"/>
    <property type="match status" value="2"/>
</dbReference>
<dbReference type="PROSITE" id="PS00211">
    <property type="entry name" value="ABC_TRANSPORTER_1"/>
    <property type="match status" value="1"/>
</dbReference>
<evidence type="ECO:0000256" key="9">
    <source>
        <dbReference type="SAM" id="Phobius"/>
    </source>
</evidence>
<dbReference type="GO" id="GO:0016020">
    <property type="term" value="C:membrane"/>
    <property type="evidence" value="ECO:0007669"/>
    <property type="project" value="UniProtKB-SubCell"/>
</dbReference>
<protein>
    <recommendedName>
        <fullName evidence="14">P-loop containing nucleoside triphosphate hydrolase protein</fullName>
    </recommendedName>
</protein>
<dbReference type="InterPro" id="IPR036640">
    <property type="entry name" value="ABC1_TM_sf"/>
</dbReference>
<evidence type="ECO:0000256" key="5">
    <source>
        <dbReference type="ARBA" id="ARBA00022741"/>
    </source>
</evidence>
<dbReference type="GO" id="GO:0140359">
    <property type="term" value="F:ABC-type transporter activity"/>
    <property type="evidence" value="ECO:0007669"/>
    <property type="project" value="InterPro"/>
</dbReference>
<evidence type="ECO:0008006" key="14">
    <source>
        <dbReference type="Google" id="ProtNLM"/>
    </source>
</evidence>
<dbReference type="CDD" id="cd03250">
    <property type="entry name" value="ABCC_MRP_domain1"/>
    <property type="match status" value="1"/>
</dbReference>
<keyword evidence="13" id="KW-1185">Reference proteome</keyword>
<dbReference type="CDD" id="cd18604">
    <property type="entry name" value="ABC_6TM_VMR1_D2_like"/>
    <property type="match status" value="1"/>
</dbReference>
<evidence type="ECO:0000256" key="8">
    <source>
        <dbReference type="ARBA" id="ARBA00023136"/>
    </source>
</evidence>
<dbReference type="InterPro" id="IPR003439">
    <property type="entry name" value="ABC_transporter-like_ATP-bd"/>
</dbReference>
<feature type="domain" description="ABC transporter" evidence="10">
    <location>
        <begin position="136"/>
        <end position="377"/>
    </location>
</feature>
<dbReference type="FunFam" id="3.40.50.300:FF:000838">
    <property type="entry name" value="ABC multidrug transporter (Eurofung)"/>
    <property type="match status" value="1"/>
</dbReference>
<dbReference type="AlphaFoldDB" id="A0A4S4KL88"/>
<evidence type="ECO:0000256" key="4">
    <source>
        <dbReference type="ARBA" id="ARBA00022737"/>
    </source>
</evidence>
<evidence type="ECO:0000259" key="10">
    <source>
        <dbReference type="PROSITE" id="PS50893"/>
    </source>
</evidence>
<dbReference type="InterPro" id="IPR027417">
    <property type="entry name" value="P-loop_NTPase"/>
</dbReference>
<dbReference type="PROSITE" id="PS50929">
    <property type="entry name" value="ABC_TM1F"/>
    <property type="match status" value="2"/>
</dbReference>
<gene>
    <name evidence="12" type="ORF">EW026_g3729</name>
</gene>
<feature type="transmembrane region" description="Helical" evidence="9">
    <location>
        <begin position="480"/>
        <end position="507"/>
    </location>
</feature>
<dbReference type="EMBL" id="SGPJ01000118">
    <property type="protein sequence ID" value="THG98467.1"/>
    <property type="molecule type" value="Genomic_DNA"/>
</dbReference>
<dbReference type="PROSITE" id="PS50893">
    <property type="entry name" value="ABC_TRANSPORTER_2"/>
    <property type="match status" value="2"/>
</dbReference>
<keyword evidence="5" id="KW-0547">Nucleotide-binding</keyword>
<feature type="transmembrane region" description="Helical" evidence="9">
    <location>
        <begin position="23"/>
        <end position="44"/>
    </location>
</feature>